<dbReference type="AlphaFoldDB" id="A0A0U1L3K9"/>
<organism evidence="1 2">
    <name type="scientific">Sporomusa ovata</name>
    <dbReference type="NCBI Taxonomy" id="2378"/>
    <lineage>
        <taxon>Bacteria</taxon>
        <taxon>Bacillati</taxon>
        <taxon>Bacillota</taxon>
        <taxon>Negativicutes</taxon>
        <taxon>Selenomonadales</taxon>
        <taxon>Sporomusaceae</taxon>
        <taxon>Sporomusa</taxon>
    </lineage>
</organism>
<dbReference type="EMBL" id="CTRP01000013">
    <property type="protein sequence ID" value="CQR73494.1"/>
    <property type="molecule type" value="Genomic_DNA"/>
</dbReference>
<dbReference type="RefSeq" id="WP_021171459.1">
    <property type="nucleotide sequence ID" value="NZ_CTRP01000013.1"/>
</dbReference>
<reference evidence="2" key="1">
    <citation type="submission" date="2015-03" db="EMBL/GenBank/DDBJ databases">
        <authorList>
            <person name="Nijsse Bart"/>
        </authorList>
    </citation>
    <scope>NUCLEOTIDE SEQUENCE [LARGE SCALE GENOMIC DNA]</scope>
</reference>
<sequence length="99" mass="10360">MLKAAFVFIAPEANSKQHRSVIETPAVELTIVGVGDYKSAVKAVEELVEQGIGAIELCAGFGHEGVAAVKKAVNNKAVVGVVRFDVHPGLEGKSGDELF</sequence>
<dbReference type="Pfam" id="PF20116">
    <property type="entry name" value="DUF6506"/>
    <property type="match status" value="1"/>
</dbReference>
<keyword evidence="2" id="KW-1185">Reference proteome</keyword>
<gene>
    <name evidence="1" type="ORF">SpAn4DRAFT_5155</name>
</gene>
<accession>A0A0U1L3K9</accession>
<name>A0A0U1L3K9_9FIRM</name>
<dbReference type="Proteomes" id="UP000049855">
    <property type="component" value="Unassembled WGS sequence"/>
</dbReference>
<dbReference type="InterPro" id="IPR045441">
    <property type="entry name" value="DUF6506"/>
</dbReference>
<proteinExistence type="predicted"/>
<protein>
    <submittedName>
        <fullName evidence="1">Uncharacterized protein</fullName>
    </submittedName>
</protein>
<evidence type="ECO:0000313" key="2">
    <source>
        <dbReference type="Proteomes" id="UP000049855"/>
    </source>
</evidence>
<evidence type="ECO:0000313" key="1">
    <source>
        <dbReference type="EMBL" id="CQR73494.1"/>
    </source>
</evidence>